<comment type="caution">
    <text evidence="2">The sequence shown here is derived from an EMBL/GenBank/DDBJ whole genome shotgun (WGS) entry which is preliminary data.</text>
</comment>
<feature type="compositionally biased region" description="Basic residues" evidence="1">
    <location>
        <begin position="123"/>
        <end position="139"/>
    </location>
</feature>
<reference evidence="2 3" key="1">
    <citation type="submission" date="2014-04" db="EMBL/GenBank/DDBJ databases">
        <authorList>
            <person name="Sibley D."/>
            <person name="Venepally P."/>
            <person name="Karamycheva S."/>
            <person name="Hadjithomas M."/>
            <person name="Khan A."/>
            <person name="Brunk B."/>
            <person name="Roos D."/>
            <person name="Caler E."/>
            <person name="Lorenzi H."/>
        </authorList>
    </citation>
    <scope>NUCLEOTIDE SEQUENCE [LARGE SCALE GENOMIC DNA]</scope>
    <source>
        <strain evidence="2 3">MAS</strain>
    </source>
</reference>
<sequence>REEAASEAERRENGEEKRKKERWRETRRFQEKGRHGEKNEDRACNGFDKSGGRPGGEGGRGQQRTTEKLSSCELQRQKEERRETAHLQATETWLRRGKKEEGEKRKDTATKQFRRSENDDKRASRKARFSRGRNPRKRPLPNPSTRKSHLSVGNCSRRMRQSGVQPSVSSLSKVPRCFTPHAQRSYFPARRDSQVVTASIEPFPARPLDQHGESPPESSPPHLLARRRNGHDTTPGSCACQVPTSPGRGSRVPELARHCAKRLDPRADHELRGQFSYRQGTPGACNQVSEGNWQTPCGCEVHDDEDGVNGCRGSYGRLRERHVGCTQPERQTVQVRYASFPPKEFRRSSDTRVQAPFLLPNSRSMLELRLV</sequence>
<feature type="non-terminal residue" evidence="2">
    <location>
        <position position="1"/>
    </location>
</feature>
<feature type="compositionally biased region" description="Basic and acidic residues" evidence="1">
    <location>
        <begin position="7"/>
        <end position="43"/>
    </location>
</feature>
<feature type="compositionally biased region" description="Gly residues" evidence="1">
    <location>
        <begin position="52"/>
        <end position="61"/>
    </location>
</feature>
<feature type="region of interest" description="Disordered" evidence="1">
    <location>
        <begin position="204"/>
        <end position="252"/>
    </location>
</feature>
<feature type="region of interest" description="Disordered" evidence="1">
    <location>
        <begin position="1"/>
        <end position="172"/>
    </location>
</feature>
<dbReference type="VEuPathDB" id="ToxoDB:TGMAS_214220"/>
<feature type="compositionally biased region" description="Basic and acidic residues" evidence="1">
    <location>
        <begin position="98"/>
        <end position="122"/>
    </location>
</feature>
<dbReference type="AlphaFoldDB" id="A0A086QUT1"/>
<gene>
    <name evidence="2" type="ORF">TGMAS_214220</name>
</gene>
<organism evidence="2 3">
    <name type="scientific">Toxoplasma gondii MAS</name>
    <dbReference type="NCBI Taxonomy" id="943118"/>
    <lineage>
        <taxon>Eukaryota</taxon>
        <taxon>Sar</taxon>
        <taxon>Alveolata</taxon>
        <taxon>Apicomplexa</taxon>
        <taxon>Conoidasida</taxon>
        <taxon>Coccidia</taxon>
        <taxon>Eucoccidiorida</taxon>
        <taxon>Eimeriorina</taxon>
        <taxon>Sarcocystidae</taxon>
        <taxon>Toxoplasma</taxon>
    </lineage>
</organism>
<feature type="compositionally biased region" description="Polar residues" evidence="1">
    <location>
        <begin position="162"/>
        <end position="172"/>
    </location>
</feature>
<protein>
    <submittedName>
        <fullName evidence="2">Uncharacterized protein</fullName>
    </submittedName>
</protein>
<proteinExistence type="predicted"/>
<evidence type="ECO:0000313" key="3">
    <source>
        <dbReference type="Proteomes" id="UP000028821"/>
    </source>
</evidence>
<name>A0A086QUT1_TOXGO</name>
<accession>A0A086QUT1</accession>
<feature type="compositionally biased region" description="Basic and acidic residues" evidence="1">
    <location>
        <begin position="75"/>
        <end position="85"/>
    </location>
</feature>
<dbReference type="Proteomes" id="UP000028821">
    <property type="component" value="Unassembled WGS sequence"/>
</dbReference>
<dbReference type="EMBL" id="AEXC02000608">
    <property type="protein sequence ID" value="KFH16363.1"/>
    <property type="molecule type" value="Genomic_DNA"/>
</dbReference>
<evidence type="ECO:0000313" key="2">
    <source>
        <dbReference type="EMBL" id="KFH16363.1"/>
    </source>
</evidence>
<evidence type="ECO:0000256" key="1">
    <source>
        <dbReference type="SAM" id="MobiDB-lite"/>
    </source>
</evidence>